<keyword evidence="3" id="KW-1185">Reference proteome</keyword>
<dbReference type="Proteomes" id="UP000250140">
    <property type="component" value="Unassembled WGS sequence"/>
</dbReference>
<reference evidence="2 3" key="1">
    <citation type="journal article" date="2016" name="Nat. Commun.">
        <title>Ectomycorrhizal ecology is imprinted in the genome of the dominant symbiotic fungus Cenococcum geophilum.</title>
        <authorList>
            <consortium name="DOE Joint Genome Institute"/>
            <person name="Peter M."/>
            <person name="Kohler A."/>
            <person name="Ohm R.A."/>
            <person name="Kuo A."/>
            <person name="Krutzmann J."/>
            <person name="Morin E."/>
            <person name="Arend M."/>
            <person name="Barry K.W."/>
            <person name="Binder M."/>
            <person name="Choi C."/>
            <person name="Clum A."/>
            <person name="Copeland A."/>
            <person name="Grisel N."/>
            <person name="Haridas S."/>
            <person name="Kipfer T."/>
            <person name="LaButti K."/>
            <person name="Lindquist E."/>
            <person name="Lipzen A."/>
            <person name="Maire R."/>
            <person name="Meier B."/>
            <person name="Mihaltcheva S."/>
            <person name="Molinier V."/>
            <person name="Murat C."/>
            <person name="Poggeler S."/>
            <person name="Quandt C.A."/>
            <person name="Sperisen C."/>
            <person name="Tritt A."/>
            <person name="Tisserant E."/>
            <person name="Crous P.W."/>
            <person name="Henrissat B."/>
            <person name="Nehls U."/>
            <person name="Egli S."/>
            <person name="Spatafora J.W."/>
            <person name="Grigoriev I.V."/>
            <person name="Martin F.M."/>
        </authorList>
    </citation>
    <scope>NUCLEOTIDE SEQUENCE [LARGE SCALE GENOMIC DNA]</scope>
    <source>
        <strain evidence="2 3">CBS 207.34</strain>
    </source>
</reference>
<accession>A0A8E2EYH8</accession>
<organism evidence="2 3">
    <name type="scientific">Glonium stellatum</name>
    <dbReference type="NCBI Taxonomy" id="574774"/>
    <lineage>
        <taxon>Eukaryota</taxon>
        <taxon>Fungi</taxon>
        <taxon>Dikarya</taxon>
        <taxon>Ascomycota</taxon>
        <taxon>Pezizomycotina</taxon>
        <taxon>Dothideomycetes</taxon>
        <taxon>Pleosporomycetidae</taxon>
        <taxon>Gloniales</taxon>
        <taxon>Gloniaceae</taxon>
        <taxon>Glonium</taxon>
    </lineage>
</organism>
<evidence type="ECO:0000313" key="2">
    <source>
        <dbReference type="EMBL" id="OCL07270.1"/>
    </source>
</evidence>
<evidence type="ECO:0000313" key="3">
    <source>
        <dbReference type="Proteomes" id="UP000250140"/>
    </source>
</evidence>
<protein>
    <submittedName>
        <fullName evidence="2">Uncharacterized protein</fullName>
    </submittedName>
</protein>
<evidence type="ECO:0000256" key="1">
    <source>
        <dbReference type="SAM" id="Phobius"/>
    </source>
</evidence>
<name>A0A8E2EYH8_9PEZI</name>
<dbReference type="EMBL" id="KV749903">
    <property type="protein sequence ID" value="OCL07270.1"/>
    <property type="molecule type" value="Genomic_DNA"/>
</dbReference>
<keyword evidence="1" id="KW-0812">Transmembrane</keyword>
<feature type="transmembrane region" description="Helical" evidence="1">
    <location>
        <begin position="151"/>
        <end position="173"/>
    </location>
</feature>
<sequence>MATTIAAQSSPTHLDYHFRICDPRPDDDYEETLDFMLKKISGKTICLDDHQMSRVDNMPVVLVRLKLSDEGRRQSFTFESAVERLCQKLVAKENRSRVETLTKRSIGGIVPLSPIFKAHWTISFFQEAVIHGPDHFEDFLADMQRDLIDHYMGPTMVILGFAVLAGIGSSFLFLQPSSSLPDPDAIKVLCTTAFSKVAEFFGAFIAKRSSTVSLKVQEENWSLAVKRFKNTYDELLDDMTSSQVAAPNQNRDTRAIALFEKGQVPYHRYARLCDLTEAAANVYTLREDLFEALVDARNEEIKKLAASGATSGVALWSLGGAVAMGMQIGETAAVVNTCATAAVAAACWPAAIVAGSIMVTTGTRAFFHYKEAKVLGKKKKYYENILNVTRVAWGVAFDMRLCMEWIRLTDGANPADLRFVDVASQRKWSQFITKYREATQASSNETPNAEYFLVWIDEQGQMLRNLRNRLDT</sequence>
<keyword evidence="1" id="KW-1133">Transmembrane helix</keyword>
<proteinExistence type="predicted"/>
<dbReference type="OrthoDB" id="5146656at2759"/>
<gene>
    <name evidence="2" type="ORF">AOQ84DRAFT_377843</name>
</gene>
<keyword evidence="1" id="KW-0472">Membrane</keyword>
<dbReference type="AlphaFoldDB" id="A0A8E2EYH8"/>